<protein>
    <submittedName>
        <fullName evidence="1">Acetoacetyl-CoA synthetase</fullName>
        <ecNumber evidence="1">6.2.1.16</ecNumber>
    </submittedName>
</protein>
<sequence>MPLFVDLVDGAELIDLVVERIRSAIRTRLSPRHVPDEVFEVPALSRTLTGKRLEIPVKRLLQGVPVEQVINPAAVDRPQALACFAPRASADSHG</sequence>
<dbReference type="Proteomes" id="UP000251211">
    <property type="component" value="Unassembled WGS sequence"/>
</dbReference>
<keyword evidence="1" id="KW-0436">Ligase</keyword>
<name>A0AB38F659_RHOWR</name>
<dbReference type="PANTHER" id="PTHR42921">
    <property type="entry name" value="ACETOACETYL-COA SYNTHETASE"/>
    <property type="match status" value="1"/>
</dbReference>
<comment type="caution">
    <text evidence="1">The sequence shown here is derived from an EMBL/GenBank/DDBJ whole genome shotgun (WGS) entry which is preliminary data.</text>
</comment>
<dbReference type="EMBL" id="UAUI01000001">
    <property type="protein sequence ID" value="SPZ34951.1"/>
    <property type="molecule type" value="Genomic_DNA"/>
</dbReference>
<dbReference type="AlphaFoldDB" id="A0AB38F659"/>
<evidence type="ECO:0000313" key="1">
    <source>
        <dbReference type="EMBL" id="SPZ34951.1"/>
    </source>
</evidence>
<dbReference type="EC" id="6.2.1.16" evidence="1"/>
<dbReference type="SUPFAM" id="SSF56801">
    <property type="entry name" value="Acetyl-CoA synthetase-like"/>
    <property type="match status" value="1"/>
</dbReference>
<proteinExistence type="predicted"/>
<dbReference type="PANTHER" id="PTHR42921:SF1">
    <property type="entry name" value="ACETOACETYL-COA SYNTHETASE"/>
    <property type="match status" value="1"/>
</dbReference>
<organism evidence="1 2">
    <name type="scientific">Rhodococcus wratislaviensis</name>
    <name type="common">Tsukamurella wratislaviensis</name>
    <dbReference type="NCBI Taxonomy" id="44752"/>
    <lineage>
        <taxon>Bacteria</taxon>
        <taxon>Bacillati</taxon>
        <taxon>Actinomycetota</taxon>
        <taxon>Actinomycetes</taxon>
        <taxon>Mycobacteriales</taxon>
        <taxon>Nocardiaceae</taxon>
        <taxon>Rhodococcus</taxon>
    </lineage>
</organism>
<evidence type="ECO:0000313" key="2">
    <source>
        <dbReference type="Proteomes" id="UP000251211"/>
    </source>
</evidence>
<dbReference type="GO" id="GO:0030729">
    <property type="term" value="F:acetoacetate-CoA ligase activity"/>
    <property type="evidence" value="ECO:0007669"/>
    <property type="project" value="UniProtKB-EC"/>
</dbReference>
<gene>
    <name evidence="1" type="primary">acsA_1</name>
    <name evidence="1" type="ORF">NCTC13229_00514</name>
</gene>
<accession>A0AB38F659</accession>
<reference evidence="1 2" key="1">
    <citation type="submission" date="2018-06" db="EMBL/GenBank/DDBJ databases">
        <authorList>
            <consortium name="Pathogen Informatics"/>
            <person name="Doyle S."/>
        </authorList>
    </citation>
    <scope>NUCLEOTIDE SEQUENCE [LARGE SCALE GENOMIC DNA]</scope>
    <source>
        <strain evidence="1 2">NCTC13229</strain>
    </source>
</reference>